<gene>
    <name evidence="3" type="ORF">GCK32_004663</name>
</gene>
<feature type="compositionally biased region" description="Polar residues" evidence="1">
    <location>
        <begin position="1"/>
        <end position="15"/>
    </location>
</feature>
<evidence type="ECO:0000313" key="4">
    <source>
        <dbReference type="Proteomes" id="UP001331761"/>
    </source>
</evidence>
<keyword evidence="2" id="KW-0812">Transmembrane</keyword>
<evidence type="ECO:0000313" key="3">
    <source>
        <dbReference type="EMBL" id="KAK5976233.1"/>
    </source>
</evidence>
<evidence type="ECO:0000256" key="2">
    <source>
        <dbReference type="SAM" id="Phobius"/>
    </source>
</evidence>
<keyword evidence="2" id="KW-1133">Transmembrane helix</keyword>
<name>A0AAN8IMJ9_TRICO</name>
<organism evidence="3 4">
    <name type="scientific">Trichostrongylus colubriformis</name>
    <name type="common">Black scour worm</name>
    <dbReference type="NCBI Taxonomy" id="6319"/>
    <lineage>
        <taxon>Eukaryota</taxon>
        <taxon>Metazoa</taxon>
        <taxon>Ecdysozoa</taxon>
        <taxon>Nematoda</taxon>
        <taxon>Chromadorea</taxon>
        <taxon>Rhabditida</taxon>
        <taxon>Rhabditina</taxon>
        <taxon>Rhabditomorpha</taxon>
        <taxon>Strongyloidea</taxon>
        <taxon>Trichostrongylidae</taxon>
        <taxon>Trichostrongylus</taxon>
    </lineage>
</organism>
<sequence>MAPLLGSSSPSTLRSHGSHPNLERGPKCLLCHDTIMLPQERFSPCSCESVQVHTFCAISDGKWLSRKCSSCGESLRQPPNMPSTSKLQPNNQSKAKCYICGVSRPASKSGLRSDLAMIRPCFCDVTCHHQCIAARVASERRCKTCGVHYRYREYGSSRDFFIRYRYQYCCTVSILIFLLSISAFAIIKSVTHVERFSLARLFLLLIGVVIFGTCLVFMWMCVKYTVMRRIPRFTTRYGQITVFNYEPPEGSKPQVVLDFYFTRIRA</sequence>
<reference evidence="3 4" key="1">
    <citation type="submission" date="2019-10" db="EMBL/GenBank/DDBJ databases">
        <title>Assembly and Annotation for the nematode Trichostrongylus colubriformis.</title>
        <authorList>
            <person name="Martin J."/>
        </authorList>
    </citation>
    <scope>NUCLEOTIDE SEQUENCE [LARGE SCALE GENOMIC DNA]</scope>
    <source>
        <strain evidence="3">G859</strain>
        <tissue evidence="3">Whole worm</tissue>
    </source>
</reference>
<dbReference type="AlphaFoldDB" id="A0AAN8IMJ9"/>
<feature type="region of interest" description="Disordered" evidence="1">
    <location>
        <begin position="1"/>
        <end position="21"/>
    </location>
</feature>
<proteinExistence type="predicted"/>
<comment type="caution">
    <text evidence="3">The sequence shown here is derived from an EMBL/GenBank/DDBJ whole genome shotgun (WGS) entry which is preliminary data.</text>
</comment>
<dbReference type="EMBL" id="WIXE01012096">
    <property type="protein sequence ID" value="KAK5976233.1"/>
    <property type="molecule type" value="Genomic_DNA"/>
</dbReference>
<dbReference type="Proteomes" id="UP001331761">
    <property type="component" value="Unassembled WGS sequence"/>
</dbReference>
<keyword evidence="4" id="KW-1185">Reference proteome</keyword>
<protein>
    <submittedName>
        <fullName evidence="3">Uncharacterized protein</fullName>
    </submittedName>
</protein>
<accession>A0AAN8IMJ9</accession>
<keyword evidence="2" id="KW-0472">Membrane</keyword>
<evidence type="ECO:0000256" key="1">
    <source>
        <dbReference type="SAM" id="MobiDB-lite"/>
    </source>
</evidence>
<feature type="transmembrane region" description="Helical" evidence="2">
    <location>
        <begin position="199"/>
        <end position="222"/>
    </location>
</feature>
<feature type="transmembrane region" description="Helical" evidence="2">
    <location>
        <begin position="166"/>
        <end position="187"/>
    </location>
</feature>